<evidence type="ECO:0000256" key="6">
    <source>
        <dbReference type="ARBA" id="ARBA00022723"/>
    </source>
</evidence>
<keyword evidence="8" id="KW-0735">Signal-anchor</keyword>
<keyword evidence="6" id="KW-0479">Metal-binding</keyword>
<evidence type="ECO:0000256" key="1">
    <source>
        <dbReference type="ARBA" id="ARBA00001961"/>
    </source>
</evidence>
<dbReference type="OrthoDB" id="420380at2759"/>
<dbReference type="GO" id="GO:0005506">
    <property type="term" value="F:iron ion binding"/>
    <property type="evidence" value="ECO:0007669"/>
    <property type="project" value="InterPro"/>
</dbReference>
<keyword evidence="10" id="KW-0560">Oxidoreductase</keyword>
<comment type="similarity">
    <text evidence="3">Belongs to the P4HA family.</text>
</comment>
<name>A0A835T3K2_CHLIN</name>
<dbReference type="InterPro" id="IPR044862">
    <property type="entry name" value="Pro_4_hyd_alph_FE2OG_OXY"/>
</dbReference>
<evidence type="ECO:0000259" key="16">
    <source>
        <dbReference type="PROSITE" id="PS51471"/>
    </source>
</evidence>
<evidence type="ECO:0000256" key="4">
    <source>
        <dbReference type="ARBA" id="ARBA00012269"/>
    </source>
</evidence>
<comment type="subcellular location">
    <subcellularLocation>
        <location evidence="2">Endoplasmic reticulum membrane</location>
        <topology evidence="2">Single-pass type II membrane protein</topology>
    </subcellularLocation>
</comment>
<dbReference type="FunFam" id="2.60.120.620:FF:000002">
    <property type="entry name" value="Prolyl 4-hydroxylase 4"/>
    <property type="match status" value="1"/>
</dbReference>
<organism evidence="18 19">
    <name type="scientific">Chlamydomonas incerta</name>
    <dbReference type="NCBI Taxonomy" id="51695"/>
    <lineage>
        <taxon>Eukaryota</taxon>
        <taxon>Viridiplantae</taxon>
        <taxon>Chlorophyta</taxon>
        <taxon>core chlorophytes</taxon>
        <taxon>Chlorophyceae</taxon>
        <taxon>CS clade</taxon>
        <taxon>Chlamydomonadales</taxon>
        <taxon>Chlamydomonadaceae</taxon>
        <taxon>Chlamydomonas</taxon>
    </lineage>
</organism>
<dbReference type="PANTHER" id="PTHR10869">
    <property type="entry name" value="PROLYL 4-HYDROXYLASE ALPHA SUBUNIT"/>
    <property type="match status" value="1"/>
</dbReference>
<dbReference type="InterPro" id="IPR006620">
    <property type="entry name" value="Pro_4_hyd_alph"/>
</dbReference>
<keyword evidence="5" id="KW-0812">Transmembrane</keyword>
<dbReference type="InterPro" id="IPR045054">
    <property type="entry name" value="P4HA-like"/>
</dbReference>
<comment type="catalytic activity">
    <reaction evidence="14">
        <text>L-prolyl-[collagen] + 2-oxoglutarate + O2 = trans-4-hydroxy-L-prolyl-[collagen] + succinate + CO2</text>
        <dbReference type="Rhea" id="RHEA:18945"/>
        <dbReference type="Rhea" id="RHEA-COMP:11676"/>
        <dbReference type="Rhea" id="RHEA-COMP:11680"/>
        <dbReference type="ChEBI" id="CHEBI:15379"/>
        <dbReference type="ChEBI" id="CHEBI:16526"/>
        <dbReference type="ChEBI" id="CHEBI:16810"/>
        <dbReference type="ChEBI" id="CHEBI:30031"/>
        <dbReference type="ChEBI" id="CHEBI:50342"/>
        <dbReference type="ChEBI" id="CHEBI:61965"/>
        <dbReference type="EC" id="1.14.11.2"/>
    </reaction>
</comment>
<evidence type="ECO:0000256" key="11">
    <source>
        <dbReference type="ARBA" id="ARBA00023004"/>
    </source>
</evidence>
<dbReference type="Pfam" id="PF13640">
    <property type="entry name" value="2OG-FeII_Oxy_3"/>
    <property type="match status" value="1"/>
</dbReference>
<proteinExistence type="inferred from homology"/>
<feature type="signal peptide" evidence="15">
    <location>
        <begin position="1"/>
        <end position="26"/>
    </location>
</feature>
<keyword evidence="12" id="KW-0472">Membrane</keyword>
<accession>A0A835T3K2</accession>
<dbReference type="PROSITE" id="PS51471">
    <property type="entry name" value="FE2OG_OXY"/>
    <property type="match status" value="1"/>
</dbReference>
<dbReference type="AlphaFoldDB" id="A0A835T3K2"/>
<evidence type="ECO:0000256" key="7">
    <source>
        <dbReference type="ARBA" id="ARBA00022964"/>
    </source>
</evidence>
<feature type="domain" description="ShKT" evidence="17">
    <location>
        <begin position="298"/>
        <end position="338"/>
    </location>
</feature>
<evidence type="ECO:0000256" key="12">
    <source>
        <dbReference type="ARBA" id="ARBA00023136"/>
    </source>
</evidence>
<dbReference type="PANTHER" id="PTHR10869:SF238">
    <property type="entry name" value="PROLYL 4-HYDROXYLASE 6-RELATED"/>
    <property type="match status" value="1"/>
</dbReference>
<feature type="chain" id="PRO_5032809452" description="procollagen-proline 4-dioxygenase" evidence="15">
    <location>
        <begin position="27"/>
        <end position="373"/>
    </location>
</feature>
<dbReference type="SMART" id="SM00702">
    <property type="entry name" value="P4Hc"/>
    <property type="match status" value="1"/>
</dbReference>
<protein>
    <recommendedName>
        <fullName evidence="4">procollagen-proline 4-dioxygenase</fullName>
        <ecNumber evidence="4">1.14.11.2</ecNumber>
    </recommendedName>
</protein>
<dbReference type="InterPro" id="IPR003582">
    <property type="entry name" value="ShKT_dom"/>
</dbReference>
<evidence type="ECO:0000313" key="18">
    <source>
        <dbReference type="EMBL" id="KAG2435318.1"/>
    </source>
</evidence>
<dbReference type="GO" id="GO:0005789">
    <property type="term" value="C:endoplasmic reticulum membrane"/>
    <property type="evidence" value="ECO:0007669"/>
    <property type="project" value="UniProtKB-SubCell"/>
</dbReference>
<evidence type="ECO:0000256" key="2">
    <source>
        <dbReference type="ARBA" id="ARBA00004648"/>
    </source>
</evidence>
<evidence type="ECO:0000256" key="5">
    <source>
        <dbReference type="ARBA" id="ARBA00022692"/>
    </source>
</evidence>
<sequence>MVLPRKGATLVVLALAALSSAQRVHAVHTSTDDVLPGWKGEVYNHVDFFWDPLKKEPLDDIPLPASKSWIEHVAWKPRVFIYHNFITEVEAKHLIELAAPQMKRSTVVGAGGQSVEDNYRTSYGTFLKRYQDEIVERIENRVAAWTQIPVPHQEDTQILRYGLGQQYKVHADTLRDEEAGVRVATVLIYLNEPDGGGETAFPSSEWVNPQLAKSLGANFSDCARNHVAFAPKRGDALLFWSINPDGTTEDTHASHTGCPVLGGVKWTATKWIHAKPFRPSEMAAGRPHEPYVKDPGLCNDESPNCPEWAARGDCDKNHDYMVVNAVSPGVCRKSCGACKECAPGDMACYNENRVKVGFLVFNASELAPFRPMV</sequence>
<keyword evidence="15" id="KW-0732">Signal</keyword>
<comment type="caution">
    <text evidence="18">The sequence shown here is derived from an EMBL/GenBank/DDBJ whole genome shotgun (WGS) entry which is preliminary data.</text>
</comment>
<dbReference type="GO" id="GO:0004656">
    <property type="term" value="F:procollagen-proline 4-dioxygenase activity"/>
    <property type="evidence" value="ECO:0007669"/>
    <property type="project" value="UniProtKB-EC"/>
</dbReference>
<evidence type="ECO:0000256" key="8">
    <source>
        <dbReference type="ARBA" id="ARBA00022968"/>
    </source>
</evidence>
<keyword evidence="11" id="KW-0408">Iron</keyword>
<dbReference type="SMART" id="SM00254">
    <property type="entry name" value="ShKT"/>
    <property type="match status" value="1"/>
</dbReference>
<evidence type="ECO:0000256" key="9">
    <source>
        <dbReference type="ARBA" id="ARBA00022989"/>
    </source>
</evidence>
<keyword evidence="19" id="KW-1185">Reference proteome</keyword>
<evidence type="ECO:0000256" key="14">
    <source>
        <dbReference type="ARBA" id="ARBA00049169"/>
    </source>
</evidence>
<evidence type="ECO:0000259" key="17">
    <source>
        <dbReference type="PROSITE" id="PS51670"/>
    </source>
</evidence>
<evidence type="ECO:0000256" key="3">
    <source>
        <dbReference type="ARBA" id="ARBA00006511"/>
    </source>
</evidence>
<dbReference type="PROSITE" id="PS51670">
    <property type="entry name" value="SHKT"/>
    <property type="match status" value="1"/>
</dbReference>
<evidence type="ECO:0000313" key="19">
    <source>
        <dbReference type="Proteomes" id="UP000650467"/>
    </source>
</evidence>
<gene>
    <name evidence="18" type="ORF">HXX76_007393</name>
</gene>
<keyword evidence="13" id="KW-0325">Glycoprotein</keyword>
<dbReference type="EMBL" id="JAEHOC010000015">
    <property type="protein sequence ID" value="KAG2435318.1"/>
    <property type="molecule type" value="Genomic_DNA"/>
</dbReference>
<keyword evidence="9" id="KW-1133">Transmembrane helix</keyword>
<evidence type="ECO:0000256" key="13">
    <source>
        <dbReference type="ARBA" id="ARBA00023180"/>
    </source>
</evidence>
<feature type="domain" description="Fe2OG dioxygenase" evidence="16">
    <location>
        <begin position="152"/>
        <end position="274"/>
    </location>
</feature>
<dbReference type="InterPro" id="IPR005123">
    <property type="entry name" value="Oxoglu/Fe-dep_dioxygenase_dom"/>
</dbReference>
<reference evidence="18" key="1">
    <citation type="journal article" date="2020" name="bioRxiv">
        <title>Comparative genomics of Chlamydomonas.</title>
        <authorList>
            <person name="Craig R.J."/>
            <person name="Hasan A.R."/>
            <person name="Ness R.W."/>
            <person name="Keightley P.D."/>
        </authorList>
    </citation>
    <scope>NUCLEOTIDE SEQUENCE</scope>
    <source>
        <strain evidence="18">SAG 7.73</strain>
    </source>
</reference>
<evidence type="ECO:0000256" key="10">
    <source>
        <dbReference type="ARBA" id="ARBA00023002"/>
    </source>
</evidence>
<dbReference type="Pfam" id="PF01549">
    <property type="entry name" value="ShK"/>
    <property type="match status" value="1"/>
</dbReference>
<keyword evidence="7" id="KW-0223">Dioxygenase</keyword>
<dbReference type="EC" id="1.14.11.2" evidence="4"/>
<comment type="cofactor">
    <cofactor evidence="1">
        <name>L-ascorbate</name>
        <dbReference type="ChEBI" id="CHEBI:38290"/>
    </cofactor>
</comment>
<dbReference type="Gene3D" id="2.60.120.620">
    <property type="entry name" value="q2cbj1_9rhob like domain"/>
    <property type="match status" value="1"/>
</dbReference>
<dbReference type="Proteomes" id="UP000650467">
    <property type="component" value="Unassembled WGS sequence"/>
</dbReference>
<dbReference type="GO" id="GO:0031418">
    <property type="term" value="F:L-ascorbic acid binding"/>
    <property type="evidence" value="ECO:0007669"/>
    <property type="project" value="InterPro"/>
</dbReference>
<evidence type="ECO:0000256" key="15">
    <source>
        <dbReference type="SAM" id="SignalP"/>
    </source>
</evidence>